<sequence>MFLGKVAPSQLGPEHADWTEGLAFAARGSDVLWLQAQPVQSQRGGAVAGRGRLAEPSTPESHKPATRGADHVSPSSRAPALAACRKRHHESQVTRTGRSLGHVTLQQKTSPNPAEIWGGHSPICPGWAGAVATTRHAVNVKARSLAADPIIPTAADC</sequence>
<dbReference type="AlphaFoldDB" id="J3P449"/>
<reference evidence="4" key="1">
    <citation type="submission" date="2010-07" db="EMBL/GenBank/DDBJ databases">
        <title>The genome sequence of Gaeumannomyces graminis var. tritici strain R3-111a-1.</title>
        <authorList>
            <consortium name="The Broad Institute Genome Sequencing Platform"/>
            <person name="Ma L.-J."/>
            <person name="Dead R."/>
            <person name="Young S."/>
            <person name="Zeng Q."/>
            <person name="Koehrsen M."/>
            <person name="Alvarado L."/>
            <person name="Berlin A."/>
            <person name="Chapman S.B."/>
            <person name="Chen Z."/>
            <person name="Freedman E."/>
            <person name="Gellesch M."/>
            <person name="Goldberg J."/>
            <person name="Griggs A."/>
            <person name="Gujja S."/>
            <person name="Heilman E.R."/>
            <person name="Heiman D."/>
            <person name="Hepburn T."/>
            <person name="Howarth C."/>
            <person name="Jen D."/>
            <person name="Larson L."/>
            <person name="Mehta T."/>
            <person name="Neiman D."/>
            <person name="Pearson M."/>
            <person name="Roberts A."/>
            <person name="Saif S."/>
            <person name="Shea T."/>
            <person name="Shenoy N."/>
            <person name="Sisk P."/>
            <person name="Stolte C."/>
            <person name="Sykes S."/>
            <person name="Walk T."/>
            <person name="White J."/>
            <person name="Yandava C."/>
            <person name="Haas B."/>
            <person name="Nusbaum C."/>
            <person name="Birren B."/>
        </authorList>
    </citation>
    <scope>NUCLEOTIDE SEQUENCE [LARGE SCALE GENOMIC DNA]</scope>
    <source>
        <strain evidence="4">R3-111a-1</strain>
    </source>
</reference>
<reference evidence="2" key="3">
    <citation type="submission" date="2010-09" db="EMBL/GenBank/DDBJ databases">
        <title>Annotation of Gaeumannomyces graminis var. tritici R3-111a-1.</title>
        <authorList>
            <consortium name="The Broad Institute Genome Sequencing Platform"/>
            <person name="Ma L.-J."/>
            <person name="Dead R."/>
            <person name="Young S.K."/>
            <person name="Zeng Q."/>
            <person name="Gargeya S."/>
            <person name="Fitzgerald M."/>
            <person name="Haas B."/>
            <person name="Abouelleil A."/>
            <person name="Alvarado L."/>
            <person name="Arachchi H.M."/>
            <person name="Berlin A."/>
            <person name="Brown A."/>
            <person name="Chapman S.B."/>
            <person name="Chen Z."/>
            <person name="Dunbar C."/>
            <person name="Freedman E."/>
            <person name="Gearin G."/>
            <person name="Gellesch M."/>
            <person name="Goldberg J."/>
            <person name="Griggs A."/>
            <person name="Gujja S."/>
            <person name="Heiman D."/>
            <person name="Howarth C."/>
            <person name="Larson L."/>
            <person name="Lui A."/>
            <person name="MacDonald P.J.P."/>
            <person name="Mehta T."/>
            <person name="Montmayeur A."/>
            <person name="Murphy C."/>
            <person name="Neiman D."/>
            <person name="Pearson M."/>
            <person name="Priest M."/>
            <person name="Roberts A."/>
            <person name="Saif S."/>
            <person name="Shea T."/>
            <person name="Shenoy N."/>
            <person name="Sisk P."/>
            <person name="Stolte C."/>
            <person name="Sykes S."/>
            <person name="Yandava C."/>
            <person name="Wortman J."/>
            <person name="Nusbaum C."/>
            <person name="Birren B."/>
        </authorList>
    </citation>
    <scope>NUCLEOTIDE SEQUENCE</scope>
    <source>
        <strain evidence="2">R3-111a-1</strain>
    </source>
</reference>
<accession>J3P449</accession>
<dbReference type="EMBL" id="GL385398">
    <property type="protein sequence ID" value="EJT74445.1"/>
    <property type="molecule type" value="Genomic_DNA"/>
</dbReference>
<organism evidence="2">
    <name type="scientific">Gaeumannomyces tritici (strain R3-111a-1)</name>
    <name type="common">Wheat and barley take-all root rot fungus</name>
    <name type="synonym">Gaeumannomyces graminis var. tritici</name>
    <dbReference type="NCBI Taxonomy" id="644352"/>
    <lineage>
        <taxon>Eukaryota</taxon>
        <taxon>Fungi</taxon>
        <taxon>Dikarya</taxon>
        <taxon>Ascomycota</taxon>
        <taxon>Pezizomycotina</taxon>
        <taxon>Sordariomycetes</taxon>
        <taxon>Sordariomycetidae</taxon>
        <taxon>Magnaporthales</taxon>
        <taxon>Magnaporthaceae</taxon>
        <taxon>Gaeumannomyces</taxon>
    </lineage>
</organism>
<evidence type="ECO:0000313" key="4">
    <source>
        <dbReference type="Proteomes" id="UP000006039"/>
    </source>
</evidence>
<gene>
    <name evidence="3" type="primary">20348743</name>
    <name evidence="2" type="ORF">GGTG_08285</name>
</gene>
<dbReference type="Proteomes" id="UP000006039">
    <property type="component" value="Unassembled WGS sequence"/>
</dbReference>
<proteinExistence type="predicted"/>
<reference evidence="3" key="5">
    <citation type="submission" date="2018-04" db="UniProtKB">
        <authorList>
            <consortium name="EnsemblFungi"/>
        </authorList>
    </citation>
    <scope>IDENTIFICATION</scope>
    <source>
        <strain evidence="3">R3-111a-1</strain>
    </source>
</reference>
<feature type="region of interest" description="Disordered" evidence="1">
    <location>
        <begin position="41"/>
        <end position="98"/>
    </location>
</feature>
<reference evidence="3" key="4">
    <citation type="journal article" date="2015" name="G3 (Bethesda)">
        <title>Genome sequences of three phytopathogenic species of the Magnaporthaceae family of fungi.</title>
        <authorList>
            <person name="Okagaki L.H."/>
            <person name="Nunes C.C."/>
            <person name="Sailsbery J."/>
            <person name="Clay B."/>
            <person name="Brown D."/>
            <person name="John T."/>
            <person name="Oh Y."/>
            <person name="Young N."/>
            <person name="Fitzgerald M."/>
            <person name="Haas B.J."/>
            <person name="Zeng Q."/>
            <person name="Young S."/>
            <person name="Adiconis X."/>
            <person name="Fan L."/>
            <person name="Levin J.Z."/>
            <person name="Mitchell T.K."/>
            <person name="Okubara P.A."/>
            <person name="Farman M.L."/>
            <person name="Kohn L.M."/>
            <person name="Birren B."/>
            <person name="Ma L.-J."/>
            <person name="Dean R.A."/>
        </authorList>
    </citation>
    <scope>NUCLEOTIDE SEQUENCE</scope>
    <source>
        <strain evidence="3">R3-111a-1</strain>
    </source>
</reference>
<dbReference type="RefSeq" id="XP_009224389.1">
    <property type="nucleotide sequence ID" value="XM_009226125.1"/>
</dbReference>
<protein>
    <submittedName>
        <fullName evidence="2 3">Uncharacterized protein</fullName>
    </submittedName>
</protein>
<dbReference type="GeneID" id="20348743"/>
<evidence type="ECO:0000313" key="2">
    <source>
        <dbReference type="EMBL" id="EJT74445.1"/>
    </source>
</evidence>
<evidence type="ECO:0000256" key="1">
    <source>
        <dbReference type="SAM" id="MobiDB-lite"/>
    </source>
</evidence>
<dbReference type="EnsemblFungi" id="EJT74445">
    <property type="protein sequence ID" value="EJT74445"/>
    <property type="gene ID" value="GGTG_08285"/>
</dbReference>
<name>J3P449_GAET3</name>
<evidence type="ECO:0000313" key="3">
    <source>
        <dbReference type="EnsemblFungi" id="EJT74445"/>
    </source>
</evidence>
<dbReference type="HOGENOM" id="CLU_1677999_0_0_1"/>
<keyword evidence="4" id="KW-1185">Reference proteome</keyword>
<reference evidence="2" key="2">
    <citation type="submission" date="2010-07" db="EMBL/GenBank/DDBJ databases">
        <authorList>
            <consortium name="The Broad Institute Genome Sequencing Platform"/>
            <consortium name="Broad Institute Genome Sequencing Center for Infectious Disease"/>
            <person name="Ma L.-J."/>
            <person name="Dead R."/>
            <person name="Young S."/>
            <person name="Zeng Q."/>
            <person name="Koehrsen M."/>
            <person name="Alvarado L."/>
            <person name="Berlin A."/>
            <person name="Chapman S.B."/>
            <person name="Chen Z."/>
            <person name="Freedman E."/>
            <person name="Gellesch M."/>
            <person name="Goldberg J."/>
            <person name="Griggs A."/>
            <person name="Gujja S."/>
            <person name="Heilman E.R."/>
            <person name="Heiman D."/>
            <person name="Hepburn T."/>
            <person name="Howarth C."/>
            <person name="Jen D."/>
            <person name="Larson L."/>
            <person name="Mehta T."/>
            <person name="Neiman D."/>
            <person name="Pearson M."/>
            <person name="Roberts A."/>
            <person name="Saif S."/>
            <person name="Shea T."/>
            <person name="Shenoy N."/>
            <person name="Sisk P."/>
            <person name="Stolte C."/>
            <person name="Sykes S."/>
            <person name="Walk T."/>
            <person name="White J."/>
            <person name="Yandava C."/>
            <person name="Haas B."/>
            <person name="Nusbaum C."/>
            <person name="Birren B."/>
        </authorList>
    </citation>
    <scope>NUCLEOTIDE SEQUENCE</scope>
    <source>
        <strain evidence="2">R3-111a-1</strain>
    </source>
</reference>
<dbReference type="VEuPathDB" id="FungiDB:GGTG_08285"/>